<keyword evidence="10" id="KW-0614">Plasmid</keyword>
<organism evidence="10 11">
    <name type="scientific">Rickettsia africae (strain ESF-5)</name>
    <dbReference type="NCBI Taxonomy" id="347255"/>
    <lineage>
        <taxon>Bacteria</taxon>
        <taxon>Pseudomonadati</taxon>
        <taxon>Pseudomonadota</taxon>
        <taxon>Alphaproteobacteria</taxon>
        <taxon>Rickettsiales</taxon>
        <taxon>Rickettsiaceae</taxon>
        <taxon>Rickettsieae</taxon>
        <taxon>Rickettsia</taxon>
        <taxon>spotted fever group</taxon>
    </lineage>
</organism>
<dbReference type="Proteomes" id="UP000002305">
    <property type="component" value="Plasmid pRAF"/>
</dbReference>
<keyword evidence="11" id="KW-1185">Reference proteome</keyword>
<feature type="region of interest" description="Disordered" evidence="7">
    <location>
        <begin position="397"/>
        <end position="452"/>
    </location>
</feature>
<accession>C3PPE1</accession>
<keyword evidence="2" id="KW-1134">Transmembrane beta strand</keyword>
<sequence>MKLSYIHGFGNKGNIFEAKGISAESLSHQANLNVTPKYLTPDYFLPSSSNAHYYRKKYKGNLNLNFKSKFRKISRVASVMLLSLGFIATTLEVKAQPVIEANQSFLFGKGSAGISTNVPLPPIMPQSLPPAPPIPPVLPAMPDFISGANIAGKADNRSALFESIRNFGKNILKKVKREPKPKVISSDGEDLMSQLHNTLERRRNGIAGEKNGAKPKKVVKQLPKLTSEEQARKKAEIARERRRAEVEAVKARIEQKAKERGENREGVVNGIDPALHHNIVSDLRSEIALLREQLKNQGINNLAGTLGGGAEEPIYSKPIDTISMASSVTEYSEPWQDPDTEIGEAFETEFSMQKQIEPTAPPLSVLSSLEDLHISEDASLSEEERVMKMLDEAIEDSGYSGSSCGGVDDWSGEDSIADTDGYDTVCTSSGSEYSEDSSDEDGIPFSPPATEEKKAELDIIREFQVSEQSSAVASNASINEANIAADSNESEEASQEESTTASVFEILDEVDEKDSVSKDISTNLGSTASTEPQEQATSMSQEELRKKAEATSVMQNQARKMSKISSKQIRDRIFARDIVTAAVASGDDDADDASEKTIGYSIWSSGTLGINKQKSKADSNGYSSKIAGGTIGADINLENDLLLGASFSRFNSRVKYQDQGGSSDLCSSGTSTRAKYDTHIFSLYGSRPVSRNMNVAIIGSAGHSKGKKVRSKLMSFEPHLNYKVEMPREVTLIPHIGLRYEYEKVSRHKEQIASNLSIERSKKSYQALNGEIGSRVIFAPIKLKGSTPSTISITPTAHFSVERRIGSRGKSNSFTLTYYEAQQTIGTGIVSVNAQNERTSLNAGIGLIANHKNIKLELLYDQQRQKRFKSHQGVLKLKVSL</sequence>
<dbReference type="SMART" id="SM00869">
    <property type="entry name" value="Autotransporter"/>
    <property type="match status" value="1"/>
</dbReference>
<feature type="compositionally biased region" description="Polar residues" evidence="7">
    <location>
        <begin position="552"/>
        <end position="564"/>
    </location>
</feature>
<dbReference type="InterPro" id="IPR005546">
    <property type="entry name" value="Autotransporte_beta"/>
</dbReference>
<evidence type="ECO:0000256" key="7">
    <source>
        <dbReference type="SAM" id="MobiDB-lite"/>
    </source>
</evidence>
<dbReference type="Gene3D" id="2.40.128.130">
    <property type="entry name" value="Autotransporter beta-domain"/>
    <property type="match status" value="1"/>
</dbReference>
<gene>
    <name evidence="10" type="primary">sca12</name>
    <name evidence="10" type="ordered locus">RAF_pORF1268</name>
</gene>
<feature type="compositionally biased region" description="Acidic residues" evidence="7">
    <location>
        <begin position="410"/>
        <end position="421"/>
    </location>
</feature>
<feature type="region of interest" description="Disordered" evidence="7">
    <location>
        <begin position="509"/>
        <end position="564"/>
    </location>
</feature>
<dbReference type="InterPro" id="IPR036709">
    <property type="entry name" value="Autotransporte_beta_dom_sf"/>
</dbReference>
<geneLocation type="plasmid" evidence="10 11">
    <name>pRAF</name>
</geneLocation>
<evidence type="ECO:0000259" key="9">
    <source>
        <dbReference type="PROSITE" id="PS51208"/>
    </source>
</evidence>
<proteinExistence type="predicted"/>
<evidence type="ECO:0000256" key="2">
    <source>
        <dbReference type="ARBA" id="ARBA00022452"/>
    </source>
</evidence>
<evidence type="ECO:0000313" key="11">
    <source>
        <dbReference type="Proteomes" id="UP000002305"/>
    </source>
</evidence>
<dbReference type="EMBL" id="CP001613">
    <property type="protein sequence ID" value="ACP54027.1"/>
    <property type="molecule type" value="Genomic_DNA"/>
</dbReference>
<dbReference type="PROSITE" id="PS51082">
    <property type="entry name" value="WH2"/>
    <property type="match status" value="1"/>
</dbReference>
<keyword evidence="3" id="KW-0812">Transmembrane</keyword>
<evidence type="ECO:0000259" key="8">
    <source>
        <dbReference type="PROSITE" id="PS51082"/>
    </source>
</evidence>
<dbReference type="Pfam" id="PF03797">
    <property type="entry name" value="Autotransporter"/>
    <property type="match status" value="1"/>
</dbReference>
<reference evidence="10 11" key="1">
    <citation type="journal article" date="2009" name="BMC Genomics">
        <title>Analysis of the Rickettsia africae genome reveals that virulence acquisition in Rickettsia species may be explained by genome reduction.</title>
        <authorList>
            <person name="Fournier P.-E."/>
            <person name="El Karkouri K."/>
            <person name="Leroy Q."/>
            <person name="Robert C."/>
            <person name="Giumelli B."/>
            <person name="Renesto P."/>
            <person name="Socolovschi C."/>
            <person name="Parola P."/>
            <person name="Audic S."/>
            <person name="Raoult D."/>
        </authorList>
    </citation>
    <scope>NUCLEOTIDE SEQUENCE [LARGE SCALE GENOMIC DNA]</scope>
    <source>
        <strain evidence="10 11">ESF-5</strain>
    </source>
</reference>
<feature type="compositionally biased region" description="Polar residues" evidence="7">
    <location>
        <begin position="518"/>
        <end position="541"/>
    </location>
</feature>
<dbReference type="InterPro" id="IPR006315">
    <property type="entry name" value="OM_autotransptr_brl_dom"/>
</dbReference>
<evidence type="ECO:0000313" key="10">
    <source>
        <dbReference type="EMBL" id="ACP54027.1"/>
    </source>
</evidence>
<feature type="coiled-coil region" evidence="6">
    <location>
        <begin position="227"/>
        <end position="300"/>
    </location>
</feature>
<dbReference type="SUPFAM" id="SSF103515">
    <property type="entry name" value="Autotransporter"/>
    <property type="match status" value="1"/>
</dbReference>
<feature type="domain" description="WH2" evidence="8">
    <location>
        <begin position="156"/>
        <end position="175"/>
    </location>
</feature>
<feature type="domain" description="Autotransporter" evidence="9">
    <location>
        <begin position="595"/>
        <end position="881"/>
    </location>
</feature>
<dbReference type="RefSeq" id="WP_012720133.1">
    <property type="nucleotide sequence ID" value="NC_012634.1"/>
</dbReference>
<keyword evidence="5" id="KW-0998">Cell outer membrane</keyword>
<keyword evidence="6" id="KW-0175">Coiled coil</keyword>
<dbReference type="AlphaFoldDB" id="C3PPE1"/>
<evidence type="ECO:0000256" key="4">
    <source>
        <dbReference type="ARBA" id="ARBA00023136"/>
    </source>
</evidence>
<keyword evidence="4" id="KW-0472">Membrane</keyword>
<evidence type="ECO:0000256" key="3">
    <source>
        <dbReference type="ARBA" id="ARBA00022692"/>
    </source>
</evidence>
<name>C3PPE1_RICAE</name>
<dbReference type="InterPro" id="IPR003124">
    <property type="entry name" value="WH2_dom"/>
</dbReference>
<evidence type="ECO:0000256" key="1">
    <source>
        <dbReference type="ARBA" id="ARBA00004442"/>
    </source>
</evidence>
<evidence type="ECO:0000256" key="5">
    <source>
        <dbReference type="ARBA" id="ARBA00023237"/>
    </source>
</evidence>
<comment type="subcellular location">
    <subcellularLocation>
        <location evidence="1">Cell outer membrane</location>
    </subcellularLocation>
</comment>
<dbReference type="KEGG" id="raf:RAF_pORF1268"/>
<protein>
    <submittedName>
        <fullName evidence="10">Cell surface antigen Sca12</fullName>
    </submittedName>
</protein>
<feature type="compositionally biased region" description="Acidic residues" evidence="7">
    <location>
        <begin position="433"/>
        <end position="442"/>
    </location>
</feature>
<dbReference type="GO" id="GO:0003779">
    <property type="term" value="F:actin binding"/>
    <property type="evidence" value="ECO:0007669"/>
    <property type="project" value="InterPro"/>
</dbReference>
<dbReference type="PROSITE" id="PS51208">
    <property type="entry name" value="AUTOTRANSPORTER"/>
    <property type="match status" value="1"/>
</dbReference>
<dbReference type="GO" id="GO:0009279">
    <property type="term" value="C:cell outer membrane"/>
    <property type="evidence" value="ECO:0007669"/>
    <property type="project" value="UniProtKB-SubCell"/>
</dbReference>
<dbReference type="NCBIfam" id="TIGR01414">
    <property type="entry name" value="autotrans_barl"/>
    <property type="match status" value="1"/>
</dbReference>
<feature type="region of interest" description="Disordered" evidence="7">
    <location>
        <begin position="482"/>
        <end position="501"/>
    </location>
</feature>
<dbReference type="HOGENOM" id="CLU_334899_0_0_5"/>
<evidence type="ECO:0000256" key="6">
    <source>
        <dbReference type="SAM" id="Coils"/>
    </source>
</evidence>